<dbReference type="AlphaFoldDB" id="A0AAJ5C0D8"/>
<dbReference type="InterPro" id="IPR029058">
    <property type="entry name" value="AB_hydrolase_fold"/>
</dbReference>
<feature type="chain" id="PRO_5042535494" evidence="1">
    <location>
        <begin position="21"/>
        <end position="246"/>
    </location>
</feature>
<evidence type="ECO:0000256" key="1">
    <source>
        <dbReference type="SAM" id="SignalP"/>
    </source>
</evidence>
<dbReference type="EMBL" id="LT906468">
    <property type="protein sequence ID" value="SNV49921.1"/>
    <property type="molecule type" value="Genomic_DNA"/>
</dbReference>
<dbReference type="KEGG" id="smiz:4412673_01911"/>
<evidence type="ECO:0000313" key="4">
    <source>
        <dbReference type="Proteomes" id="UP000215355"/>
    </source>
</evidence>
<keyword evidence="1" id="KW-0732">Signal</keyword>
<organism evidence="3 4">
    <name type="scientific">Sphingobacterium mizutaii</name>
    <dbReference type="NCBI Taxonomy" id="1010"/>
    <lineage>
        <taxon>Bacteria</taxon>
        <taxon>Pseudomonadati</taxon>
        <taxon>Bacteroidota</taxon>
        <taxon>Sphingobacteriia</taxon>
        <taxon>Sphingobacteriales</taxon>
        <taxon>Sphingobacteriaceae</taxon>
        <taxon>Sphingobacterium</taxon>
    </lineage>
</organism>
<dbReference type="Pfam" id="PF01738">
    <property type="entry name" value="DLH"/>
    <property type="match status" value="1"/>
</dbReference>
<dbReference type="RefSeq" id="WP_093096095.1">
    <property type="nucleotide sequence ID" value="NZ_FNGK01000001.1"/>
</dbReference>
<dbReference type="PANTHER" id="PTHR46623">
    <property type="entry name" value="CARBOXYMETHYLENEBUTENOLIDASE-RELATED"/>
    <property type="match status" value="1"/>
</dbReference>
<feature type="signal peptide" evidence="1">
    <location>
        <begin position="1"/>
        <end position="20"/>
    </location>
</feature>
<dbReference type="InterPro" id="IPR051049">
    <property type="entry name" value="Dienelactone_hydrolase-like"/>
</dbReference>
<dbReference type="Gene3D" id="3.40.50.1820">
    <property type="entry name" value="alpha/beta hydrolase"/>
    <property type="match status" value="1"/>
</dbReference>
<protein>
    <submittedName>
        <fullName evidence="3">Esterase/lipase</fullName>
    </submittedName>
</protein>
<name>A0AAJ5C0D8_9SPHI</name>
<dbReference type="PANTHER" id="PTHR46623:SF6">
    <property type="entry name" value="ALPHA_BETA-HYDROLASES SUPERFAMILY PROTEIN"/>
    <property type="match status" value="1"/>
</dbReference>
<proteinExistence type="predicted"/>
<dbReference type="InterPro" id="IPR002925">
    <property type="entry name" value="Dienelactn_hydro"/>
</dbReference>
<evidence type="ECO:0000259" key="2">
    <source>
        <dbReference type="Pfam" id="PF01738"/>
    </source>
</evidence>
<sequence length="246" mass="26609">MKNQSFIILLSLLLSNAAFGQELKEVDYKEGNQALKGMVSSNAGKNLPGVLILPAWKGIDQEAKDAAIALEKEGYIAFIADIYGVGNTPKDNAASSKLSSQYKNDYQAYQKRIQAGIDELKKAGATKVAVIGYCFGGTGALETARGGLPVEAVVCIHGGLAKAADRPNGEIKAKVLVEHPADDAGVKPEHYESLVKELNEGKADWQIITYANSKHTFTNPESPDYNPTMAKRAWNHTLMFLNEVLK</sequence>
<accession>A0AAJ5C0D8</accession>
<dbReference type="GO" id="GO:0016787">
    <property type="term" value="F:hydrolase activity"/>
    <property type="evidence" value="ECO:0007669"/>
    <property type="project" value="InterPro"/>
</dbReference>
<dbReference type="Proteomes" id="UP000215355">
    <property type="component" value="Chromosome 1"/>
</dbReference>
<evidence type="ECO:0000313" key="3">
    <source>
        <dbReference type="EMBL" id="SNV49921.1"/>
    </source>
</evidence>
<reference evidence="3 4" key="1">
    <citation type="submission" date="2017-06" db="EMBL/GenBank/DDBJ databases">
        <authorList>
            <consortium name="Pathogen Informatics"/>
        </authorList>
    </citation>
    <scope>NUCLEOTIDE SEQUENCE [LARGE SCALE GENOMIC DNA]</scope>
    <source>
        <strain evidence="3 4">NCTC12149</strain>
    </source>
</reference>
<dbReference type="SUPFAM" id="SSF53474">
    <property type="entry name" value="alpha/beta-Hydrolases"/>
    <property type="match status" value="1"/>
</dbReference>
<gene>
    <name evidence="3" type="ORF">SAMEA4412673_01911</name>
</gene>
<feature type="domain" description="Dienelactone hydrolase" evidence="2">
    <location>
        <begin position="37"/>
        <end position="244"/>
    </location>
</feature>